<dbReference type="AlphaFoldDB" id="A0A165HW05"/>
<proteinExistence type="predicted"/>
<sequence>MLLSVFAQIASSLHRARFKIMSWRGTYICRWRIYRDEGLLVLYEFPFVACLAYHAPTRPSASFGHCTPPGLFAGAQAPDPPSTRARQPTHPQLYSSPQLFRASCSICILDGMVVCRMPIAALVCRRTFQASRGSHLEQLSAPSRARALLPLASLAWAGRRSPRSLGIIGLRMPLA</sequence>
<evidence type="ECO:0000313" key="2">
    <source>
        <dbReference type="Proteomes" id="UP000076871"/>
    </source>
</evidence>
<dbReference type="InParanoid" id="A0A165HW05"/>
<organism evidence="1 2">
    <name type="scientific">Laetiporus sulphureus 93-53</name>
    <dbReference type="NCBI Taxonomy" id="1314785"/>
    <lineage>
        <taxon>Eukaryota</taxon>
        <taxon>Fungi</taxon>
        <taxon>Dikarya</taxon>
        <taxon>Basidiomycota</taxon>
        <taxon>Agaricomycotina</taxon>
        <taxon>Agaricomycetes</taxon>
        <taxon>Polyporales</taxon>
        <taxon>Laetiporus</taxon>
    </lineage>
</organism>
<evidence type="ECO:0000313" key="1">
    <source>
        <dbReference type="EMBL" id="KZT12266.1"/>
    </source>
</evidence>
<dbReference type="Proteomes" id="UP000076871">
    <property type="component" value="Unassembled WGS sequence"/>
</dbReference>
<reference evidence="1 2" key="1">
    <citation type="journal article" date="2016" name="Mol. Biol. Evol.">
        <title>Comparative Genomics of Early-Diverging Mushroom-Forming Fungi Provides Insights into the Origins of Lignocellulose Decay Capabilities.</title>
        <authorList>
            <person name="Nagy L.G."/>
            <person name="Riley R."/>
            <person name="Tritt A."/>
            <person name="Adam C."/>
            <person name="Daum C."/>
            <person name="Floudas D."/>
            <person name="Sun H."/>
            <person name="Yadav J.S."/>
            <person name="Pangilinan J."/>
            <person name="Larsson K.H."/>
            <person name="Matsuura K."/>
            <person name="Barry K."/>
            <person name="Labutti K."/>
            <person name="Kuo R."/>
            <person name="Ohm R.A."/>
            <person name="Bhattacharya S.S."/>
            <person name="Shirouzu T."/>
            <person name="Yoshinaga Y."/>
            <person name="Martin F.M."/>
            <person name="Grigoriev I.V."/>
            <person name="Hibbett D.S."/>
        </authorList>
    </citation>
    <scope>NUCLEOTIDE SEQUENCE [LARGE SCALE GENOMIC DNA]</scope>
    <source>
        <strain evidence="1 2">93-53</strain>
    </source>
</reference>
<dbReference type="EMBL" id="KV427606">
    <property type="protein sequence ID" value="KZT12266.1"/>
    <property type="molecule type" value="Genomic_DNA"/>
</dbReference>
<accession>A0A165HW05</accession>
<protein>
    <submittedName>
        <fullName evidence="1">Uncharacterized protein</fullName>
    </submittedName>
</protein>
<dbReference type="RefSeq" id="XP_040769914.1">
    <property type="nucleotide sequence ID" value="XM_040901441.1"/>
</dbReference>
<gene>
    <name evidence="1" type="ORF">LAESUDRAFT_173048</name>
</gene>
<dbReference type="GeneID" id="63818473"/>
<keyword evidence="2" id="KW-1185">Reference proteome</keyword>
<name>A0A165HW05_9APHY</name>